<keyword evidence="1" id="KW-0812">Transmembrane</keyword>
<protein>
    <recommendedName>
        <fullName evidence="2">DUF1616 domain-containing protein</fullName>
    </recommendedName>
</protein>
<evidence type="ECO:0000256" key="1">
    <source>
        <dbReference type="SAM" id="Phobius"/>
    </source>
</evidence>
<feature type="transmembrane region" description="Helical" evidence="1">
    <location>
        <begin position="100"/>
        <end position="118"/>
    </location>
</feature>
<keyword evidence="1" id="KW-0472">Membrane</keyword>
<comment type="caution">
    <text evidence="3">The sequence shown here is derived from an EMBL/GenBank/DDBJ whole genome shotgun (WGS) entry which is preliminary data.</text>
</comment>
<evidence type="ECO:0000259" key="2">
    <source>
        <dbReference type="Pfam" id="PF07760"/>
    </source>
</evidence>
<feature type="transmembrane region" description="Helical" evidence="1">
    <location>
        <begin position="12"/>
        <end position="42"/>
    </location>
</feature>
<proteinExistence type="predicted"/>
<feature type="transmembrane region" description="Helical" evidence="1">
    <location>
        <begin position="71"/>
        <end position="94"/>
    </location>
</feature>
<evidence type="ECO:0000313" key="4">
    <source>
        <dbReference type="Proteomes" id="UP000178656"/>
    </source>
</evidence>
<organism evidence="3 4">
    <name type="scientific">Candidatus Falkowbacteria bacterium RIFOXYC2_FULL_48_21</name>
    <dbReference type="NCBI Taxonomy" id="1798005"/>
    <lineage>
        <taxon>Bacteria</taxon>
        <taxon>Candidatus Falkowiibacteriota</taxon>
    </lineage>
</organism>
<dbReference type="Proteomes" id="UP000178656">
    <property type="component" value="Unassembled WGS sequence"/>
</dbReference>
<feature type="domain" description="DUF1616" evidence="2">
    <location>
        <begin position="3"/>
        <end position="121"/>
    </location>
</feature>
<reference evidence="3 4" key="1">
    <citation type="journal article" date="2016" name="Nat. Commun.">
        <title>Thousands of microbial genomes shed light on interconnected biogeochemical processes in an aquifer system.</title>
        <authorList>
            <person name="Anantharaman K."/>
            <person name="Brown C.T."/>
            <person name="Hug L.A."/>
            <person name="Sharon I."/>
            <person name="Castelle C.J."/>
            <person name="Probst A.J."/>
            <person name="Thomas B.C."/>
            <person name="Singh A."/>
            <person name="Wilkins M.J."/>
            <person name="Karaoz U."/>
            <person name="Brodie E.L."/>
            <person name="Williams K.H."/>
            <person name="Hubbard S.S."/>
            <person name="Banfield J.F."/>
        </authorList>
    </citation>
    <scope>NUCLEOTIDE SEQUENCE [LARGE SCALE GENOMIC DNA]</scope>
</reference>
<keyword evidence="1" id="KW-1133">Transmembrane helix</keyword>
<dbReference type="InterPro" id="IPR011674">
    <property type="entry name" value="DUF1616"/>
</dbReference>
<gene>
    <name evidence="3" type="ORF">A2482_00775</name>
</gene>
<dbReference type="EMBL" id="MFGM01000074">
    <property type="protein sequence ID" value="OGF34311.1"/>
    <property type="molecule type" value="Genomic_DNA"/>
</dbReference>
<evidence type="ECO:0000313" key="3">
    <source>
        <dbReference type="EMBL" id="OGF34311.1"/>
    </source>
</evidence>
<sequence>MGALIALVILSLWLPIMNILSGTLGVILVFFLPGFCLTGLIFPQTRPTDEPTRIEVAGQGYQSGTDMFERIFLSLFFSLSLTALIFWVMRYFAILTSLKIIYTEVIMNLILVCALLIVKRWHKKH</sequence>
<accession>A0A1F5T761</accession>
<dbReference type="Pfam" id="PF07760">
    <property type="entry name" value="DUF1616"/>
    <property type="match status" value="1"/>
</dbReference>
<name>A0A1F5T761_9BACT</name>
<dbReference type="AlphaFoldDB" id="A0A1F5T761"/>